<sequence length="91" mass="9883">MCAGNGGSPWPVVSAARRTVVGPGLPAPGRRHRVCTANTFLTLTTRQDYSLGEEKKNLMTTDLPRVRHQHIISPSRFSKAFIAVLGERSPG</sequence>
<evidence type="ECO:0000313" key="1">
    <source>
        <dbReference type="EMBL" id="MPC18638.1"/>
    </source>
</evidence>
<evidence type="ECO:0000313" key="2">
    <source>
        <dbReference type="Proteomes" id="UP000324222"/>
    </source>
</evidence>
<dbReference type="EMBL" id="VSRR010000697">
    <property type="protein sequence ID" value="MPC18638.1"/>
    <property type="molecule type" value="Genomic_DNA"/>
</dbReference>
<dbReference type="AlphaFoldDB" id="A0A5B7DB97"/>
<name>A0A5B7DB97_PORTR</name>
<keyword evidence="2" id="KW-1185">Reference proteome</keyword>
<reference evidence="1 2" key="1">
    <citation type="submission" date="2019-05" db="EMBL/GenBank/DDBJ databases">
        <title>Another draft genome of Portunus trituberculatus and its Hox gene families provides insights of decapod evolution.</title>
        <authorList>
            <person name="Jeong J.-H."/>
            <person name="Song I."/>
            <person name="Kim S."/>
            <person name="Choi T."/>
            <person name="Kim D."/>
            <person name="Ryu S."/>
            <person name="Kim W."/>
        </authorList>
    </citation>
    <scope>NUCLEOTIDE SEQUENCE [LARGE SCALE GENOMIC DNA]</scope>
    <source>
        <tissue evidence="1">Muscle</tissue>
    </source>
</reference>
<organism evidence="1 2">
    <name type="scientific">Portunus trituberculatus</name>
    <name type="common">Swimming crab</name>
    <name type="synonym">Neptunus trituberculatus</name>
    <dbReference type="NCBI Taxonomy" id="210409"/>
    <lineage>
        <taxon>Eukaryota</taxon>
        <taxon>Metazoa</taxon>
        <taxon>Ecdysozoa</taxon>
        <taxon>Arthropoda</taxon>
        <taxon>Crustacea</taxon>
        <taxon>Multicrustacea</taxon>
        <taxon>Malacostraca</taxon>
        <taxon>Eumalacostraca</taxon>
        <taxon>Eucarida</taxon>
        <taxon>Decapoda</taxon>
        <taxon>Pleocyemata</taxon>
        <taxon>Brachyura</taxon>
        <taxon>Eubrachyura</taxon>
        <taxon>Portunoidea</taxon>
        <taxon>Portunidae</taxon>
        <taxon>Portuninae</taxon>
        <taxon>Portunus</taxon>
    </lineage>
</organism>
<dbReference type="Proteomes" id="UP000324222">
    <property type="component" value="Unassembled WGS sequence"/>
</dbReference>
<accession>A0A5B7DB97</accession>
<gene>
    <name evidence="1" type="ORF">E2C01_011528</name>
</gene>
<proteinExistence type="predicted"/>
<protein>
    <submittedName>
        <fullName evidence="1">Uncharacterized protein</fullName>
    </submittedName>
</protein>
<comment type="caution">
    <text evidence="1">The sequence shown here is derived from an EMBL/GenBank/DDBJ whole genome shotgun (WGS) entry which is preliminary data.</text>
</comment>